<dbReference type="InterPro" id="IPR033651">
    <property type="entry name" value="PaeLigD_Pol-like"/>
</dbReference>
<proteinExistence type="predicted"/>
<evidence type="ECO:0000256" key="21">
    <source>
        <dbReference type="SAM" id="MobiDB-lite"/>
    </source>
</evidence>
<dbReference type="Pfam" id="PF21686">
    <property type="entry name" value="LigD_Prim-Pol"/>
    <property type="match status" value="1"/>
</dbReference>
<keyword evidence="12" id="KW-0067">ATP-binding</keyword>
<keyword evidence="3 23" id="KW-0436">Ligase</keyword>
<keyword evidence="14" id="KW-0238">DNA-binding</keyword>
<evidence type="ECO:0000256" key="3">
    <source>
        <dbReference type="ARBA" id="ARBA00022598"/>
    </source>
</evidence>
<dbReference type="RefSeq" id="WP_058453313.1">
    <property type="nucleotide sequence ID" value="NZ_CAAAIB010000002.1"/>
</dbReference>
<dbReference type="CDD" id="cd07971">
    <property type="entry name" value="OBF_DNA_ligase_LigD"/>
    <property type="match status" value="1"/>
</dbReference>
<dbReference type="InterPro" id="IPR014145">
    <property type="entry name" value="LigD_pol_dom"/>
</dbReference>
<dbReference type="PANTHER" id="PTHR42705">
    <property type="entry name" value="BIFUNCTIONAL NON-HOMOLOGOUS END JOINING PROTEIN LIGD"/>
    <property type="match status" value="1"/>
</dbReference>
<evidence type="ECO:0000256" key="14">
    <source>
        <dbReference type="ARBA" id="ARBA00023125"/>
    </source>
</evidence>
<dbReference type="Proteomes" id="UP000054908">
    <property type="component" value="Unassembled WGS sequence"/>
</dbReference>
<evidence type="ECO:0000256" key="17">
    <source>
        <dbReference type="ARBA" id="ARBA00023211"/>
    </source>
</evidence>
<evidence type="ECO:0000256" key="20">
    <source>
        <dbReference type="ARBA" id="ARBA00034003"/>
    </source>
</evidence>
<comment type="catalytic activity">
    <reaction evidence="20">
        <text>ATP + (deoxyribonucleotide)n-3'-hydroxyl + 5'-phospho-(deoxyribonucleotide)m = (deoxyribonucleotide)n+m + AMP + diphosphate.</text>
        <dbReference type="EC" id="6.5.1.1"/>
    </reaction>
</comment>
<evidence type="ECO:0000256" key="7">
    <source>
        <dbReference type="ARBA" id="ARBA00022723"/>
    </source>
</evidence>
<dbReference type="GO" id="GO:0046872">
    <property type="term" value="F:metal ion binding"/>
    <property type="evidence" value="ECO:0007669"/>
    <property type="project" value="UniProtKB-KW"/>
</dbReference>
<keyword evidence="6" id="KW-0540">Nuclease</keyword>
<evidence type="ECO:0000256" key="18">
    <source>
        <dbReference type="ARBA" id="ARBA00023268"/>
    </source>
</evidence>
<comment type="cofactor">
    <cofactor evidence="1">
        <name>Mn(2+)</name>
        <dbReference type="ChEBI" id="CHEBI:29035"/>
    </cofactor>
</comment>
<evidence type="ECO:0000313" key="23">
    <source>
        <dbReference type="EMBL" id="KTD24535.1"/>
    </source>
</evidence>
<evidence type="ECO:0000256" key="15">
    <source>
        <dbReference type="ARBA" id="ARBA00023172"/>
    </source>
</evidence>
<dbReference type="InterPro" id="IPR014146">
    <property type="entry name" value="LigD_ligase_dom"/>
</dbReference>
<keyword evidence="10" id="KW-0378">Hydrolase</keyword>
<dbReference type="Pfam" id="PF04679">
    <property type="entry name" value="DNA_ligase_A_C"/>
    <property type="match status" value="1"/>
</dbReference>
<dbReference type="InterPro" id="IPR052171">
    <property type="entry name" value="NHEJ_LigD"/>
</dbReference>
<reference evidence="23 24" key="1">
    <citation type="submission" date="2015-11" db="EMBL/GenBank/DDBJ databases">
        <title>Genomic analysis of 38 Legionella species identifies large and diverse effector repertoires.</title>
        <authorList>
            <person name="Burstein D."/>
            <person name="Amaro F."/>
            <person name="Zusman T."/>
            <person name="Lifshitz Z."/>
            <person name="Cohen O."/>
            <person name="Gilbert J.A."/>
            <person name="Pupko T."/>
            <person name="Shuman H.A."/>
            <person name="Segal G."/>
        </authorList>
    </citation>
    <scope>NUCLEOTIDE SEQUENCE [LARGE SCALE GENOMIC DNA]</scope>
    <source>
        <strain evidence="23 24">PX-1-G2-E2</strain>
    </source>
</reference>
<dbReference type="AlphaFoldDB" id="A0A0W0VW75"/>
<gene>
    <name evidence="23" type="primary">ligD</name>
    <name evidence="23" type="ORF">Lmac_2622</name>
</gene>
<dbReference type="GO" id="GO:0003910">
    <property type="term" value="F:DNA ligase (ATP) activity"/>
    <property type="evidence" value="ECO:0007669"/>
    <property type="project" value="UniProtKB-EC"/>
</dbReference>
<dbReference type="SUPFAM" id="SSF50249">
    <property type="entry name" value="Nucleic acid-binding proteins"/>
    <property type="match status" value="1"/>
</dbReference>
<dbReference type="NCBIfam" id="TIGR02779">
    <property type="entry name" value="NHEJ_ligase_lig"/>
    <property type="match status" value="1"/>
</dbReference>
<dbReference type="GO" id="GO:0003677">
    <property type="term" value="F:DNA binding"/>
    <property type="evidence" value="ECO:0007669"/>
    <property type="project" value="UniProtKB-KW"/>
</dbReference>
<dbReference type="GO" id="GO:0006310">
    <property type="term" value="P:DNA recombination"/>
    <property type="evidence" value="ECO:0007669"/>
    <property type="project" value="UniProtKB-KW"/>
</dbReference>
<dbReference type="CDD" id="cd07906">
    <property type="entry name" value="Adenylation_DNA_ligase_LigD_LigC"/>
    <property type="match status" value="1"/>
</dbReference>
<protein>
    <recommendedName>
        <fullName evidence="2">DNA ligase (ATP)</fullName>
        <ecNumber evidence="2">6.5.1.1</ecNumber>
    </recommendedName>
    <alternativeName>
        <fullName evidence="19">NHEJ DNA polymerase</fullName>
    </alternativeName>
</protein>
<dbReference type="STRING" id="466.Lmac_2622"/>
<dbReference type="OrthoDB" id="9802472at2"/>
<dbReference type="Gene3D" id="3.30.1490.70">
    <property type="match status" value="1"/>
</dbReference>
<evidence type="ECO:0000256" key="1">
    <source>
        <dbReference type="ARBA" id="ARBA00001936"/>
    </source>
</evidence>
<evidence type="ECO:0000256" key="11">
    <source>
        <dbReference type="ARBA" id="ARBA00022839"/>
    </source>
</evidence>
<evidence type="ECO:0000256" key="9">
    <source>
        <dbReference type="ARBA" id="ARBA00022763"/>
    </source>
</evidence>
<evidence type="ECO:0000256" key="5">
    <source>
        <dbReference type="ARBA" id="ARBA00022695"/>
    </source>
</evidence>
<dbReference type="NCBIfam" id="TIGR02777">
    <property type="entry name" value="LigD_PE_dom"/>
    <property type="match status" value="1"/>
</dbReference>
<dbReference type="GO" id="GO:0004527">
    <property type="term" value="F:exonuclease activity"/>
    <property type="evidence" value="ECO:0007669"/>
    <property type="project" value="UniProtKB-KW"/>
</dbReference>
<organism evidence="23 24">
    <name type="scientific">Legionella maceachernii</name>
    <dbReference type="NCBI Taxonomy" id="466"/>
    <lineage>
        <taxon>Bacteria</taxon>
        <taxon>Pseudomonadati</taxon>
        <taxon>Pseudomonadota</taxon>
        <taxon>Gammaproteobacteria</taxon>
        <taxon>Legionellales</taxon>
        <taxon>Legionellaceae</taxon>
        <taxon>Legionella</taxon>
    </lineage>
</organism>
<keyword evidence="18" id="KW-0511">Multifunctional enzyme</keyword>
<dbReference type="InterPro" id="IPR014143">
    <property type="entry name" value="NHEJ_ligase_prk"/>
</dbReference>
<dbReference type="InterPro" id="IPR012309">
    <property type="entry name" value="DNA_ligase_ATP-dep_C"/>
</dbReference>
<dbReference type="InterPro" id="IPR014144">
    <property type="entry name" value="LigD_PE_domain"/>
</dbReference>
<dbReference type="Pfam" id="PF13298">
    <property type="entry name" value="LigD_N"/>
    <property type="match status" value="1"/>
</dbReference>
<keyword evidence="5" id="KW-0548">Nucleotidyltransferase</keyword>
<dbReference type="NCBIfam" id="TIGR02776">
    <property type="entry name" value="NHEJ_ligase_prk"/>
    <property type="match status" value="1"/>
</dbReference>
<comment type="caution">
    <text evidence="23">The sequence shown here is derived from an EMBL/GenBank/DDBJ whole genome shotgun (WGS) entry which is preliminary data.</text>
</comment>
<dbReference type="PROSITE" id="PS50160">
    <property type="entry name" value="DNA_LIGASE_A3"/>
    <property type="match status" value="1"/>
</dbReference>
<dbReference type="PATRIC" id="fig|466.6.peg.2797"/>
<dbReference type="InterPro" id="IPR012340">
    <property type="entry name" value="NA-bd_OB-fold"/>
</dbReference>
<dbReference type="PANTHER" id="PTHR42705:SF2">
    <property type="entry name" value="BIFUNCTIONAL NON-HOMOLOGOUS END JOINING PROTEIN LIGD"/>
    <property type="match status" value="1"/>
</dbReference>
<dbReference type="SUPFAM" id="SSF56091">
    <property type="entry name" value="DNA ligase/mRNA capping enzyme, catalytic domain"/>
    <property type="match status" value="1"/>
</dbReference>
<dbReference type="EC" id="6.5.1.1" evidence="2"/>
<dbReference type="NCBIfam" id="NF004628">
    <property type="entry name" value="PRK05972.1"/>
    <property type="match status" value="1"/>
</dbReference>
<evidence type="ECO:0000256" key="6">
    <source>
        <dbReference type="ARBA" id="ARBA00022722"/>
    </source>
</evidence>
<dbReference type="EMBL" id="LNYL01000050">
    <property type="protein sequence ID" value="KTD24535.1"/>
    <property type="molecule type" value="Genomic_DNA"/>
</dbReference>
<evidence type="ECO:0000313" key="24">
    <source>
        <dbReference type="Proteomes" id="UP000054908"/>
    </source>
</evidence>
<accession>A0A0W0VW75</accession>
<keyword evidence="7" id="KW-0479">Metal-binding</keyword>
<keyword evidence="15" id="KW-0233">DNA recombination</keyword>
<keyword evidence="4" id="KW-0808">Transferase</keyword>
<dbReference type="Gene3D" id="3.90.920.10">
    <property type="entry name" value="DNA primase, PRIM domain"/>
    <property type="match status" value="1"/>
</dbReference>
<dbReference type="Gene3D" id="3.30.470.30">
    <property type="entry name" value="DNA ligase/mRNA capping enzyme"/>
    <property type="match status" value="1"/>
</dbReference>
<dbReference type="InterPro" id="IPR012310">
    <property type="entry name" value="DNA_ligase_ATP-dep_cent"/>
</dbReference>
<evidence type="ECO:0000256" key="10">
    <source>
        <dbReference type="ARBA" id="ARBA00022801"/>
    </source>
</evidence>
<evidence type="ECO:0000259" key="22">
    <source>
        <dbReference type="PROSITE" id="PS50160"/>
    </source>
</evidence>
<keyword evidence="16" id="KW-0234">DNA repair</keyword>
<sequence>MSLGHYRKKRDFKKTPEPKGHVHKTKTFLFVIQKHAASHLHYDFRLELDGVLKSWAVPKGPCLDPQVKRLAIHVEDHPIEYGTFEGIIPKGEYGGGTVMLWDQGHWIPLDDDPEKAYEQGHLRFELKAQKIQGRWDLIRFKEKQWFLIKYNDKFAKPFSEYDITVEKPRSVVSDQSIDEISHNYQGVWSKKEANPKIDFITSEIKTKLHTSAFPKSVSVQLATLVDKPPPGDEWIHEIKFDGYRMIVFKNGNQVQFISRNQKDWTTEFQQLIPDLQKLPVEKGIFDGEIVALDENSRSNFQLLQNAIKSEKQPPLFYCIFDLLYLENYDLRALSLVERKSILISLLEDAPSSIQYSDHVEGEGESMLKHSCDFALEGIVSKRADSRYIGKRSKSWLKIKCSKRQEFVVGGFSQPKHSREYFGSLYLGFFNEKGEFVFVGNVGTGFTHKSLEAMYKELEPLIVKKNPFKALPPEAKTATWVKPKIVVEVEFSEWTGDGRLRHPSFKGLRTDKKAQEVIKEKEISVESIETDPPATKGNPLKLSNAGKILYREDKISKQDLYDYYEEVSDYILPYISNRPLTLVRCPDTYESCFYQKHLNKGLTKLHAVPVRNKRGETEQYIYLDNKDGLLNLVQMGVLEIHPWGSTIKHLECPDILIFDLDPAPDVEWKTVVEAAFEVKDQLGQYQLTSFVKTTGGKGLHIVIPIKPEYDWEEVKNFTRVFVEFLERKDPEKYISKMTKAKRKGKIFIDYLRNQHDATAIAPYSTRARIHAPVATPLYWDELSEHFEDTFFTLRTVLKRLSSLKNDPWEAFWTVVQSLRLD</sequence>
<keyword evidence="13" id="KW-0239">DNA-directed DNA polymerase</keyword>
<keyword evidence="11" id="KW-0269">Exonuclease</keyword>
<name>A0A0W0VW75_9GAMM</name>
<evidence type="ECO:0000256" key="12">
    <source>
        <dbReference type="ARBA" id="ARBA00022840"/>
    </source>
</evidence>
<dbReference type="CDD" id="cd04862">
    <property type="entry name" value="PaeLigD_Pol_like"/>
    <property type="match status" value="1"/>
</dbReference>
<evidence type="ECO:0000256" key="19">
    <source>
        <dbReference type="ARBA" id="ARBA00029943"/>
    </source>
</evidence>
<feature type="region of interest" description="Disordered" evidence="21">
    <location>
        <begin position="1"/>
        <end position="20"/>
    </location>
</feature>
<evidence type="ECO:0000256" key="16">
    <source>
        <dbReference type="ARBA" id="ARBA00023204"/>
    </source>
</evidence>
<feature type="domain" description="ATP-dependent DNA ligase family profile" evidence="22">
    <location>
        <begin position="308"/>
        <end position="399"/>
    </location>
</feature>
<dbReference type="GO" id="GO:0006281">
    <property type="term" value="P:DNA repair"/>
    <property type="evidence" value="ECO:0007669"/>
    <property type="project" value="UniProtKB-KW"/>
</dbReference>
<evidence type="ECO:0000256" key="2">
    <source>
        <dbReference type="ARBA" id="ARBA00012727"/>
    </source>
</evidence>
<evidence type="ECO:0000256" key="13">
    <source>
        <dbReference type="ARBA" id="ARBA00022932"/>
    </source>
</evidence>
<keyword evidence="8" id="KW-0547">Nucleotide-binding</keyword>
<keyword evidence="24" id="KW-1185">Reference proteome</keyword>
<evidence type="ECO:0000256" key="4">
    <source>
        <dbReference type="ARBA" id="ARBA00022679"/>
    </source>
</evidence>
<dbReference type="GO" id="GO:0003887">
    <property type="term" value="F:DNA-directed DNA polymerase activity"/>
    <property type="evidence" value="ECO:0007669"/>
    <property type="project" value="UniProtKB-KW"/>
</dbReference>
<keyword evidence="9" id="KW-0227">DNA damage</keyword>
<dbReference type="NCBIfam" id="TIGR02778">
    <property type="entry name" value="ligD_pol"/>
    <property type="match status" value="1"/>
</dbReference>
<evidence type="ECO:0000256" key="8">
    <source>
        <dbReference type="ARBA" id="ARBA00022741"/>
    </source>
</evidence>
<dbReference type="Gene3D" id="2.40.50.140">
    <property type="entry name" value="Nucleic acid-binding proteins"/>
    <property type="match status" value="1"/>
</dbReference>
<feature type="compositionally biased region" description="Basic residues" evidence="21">
    <location>
        <begin position="1"/>
        <end position="12"/>
    </location>
</feature>
<dbReference type="Pfam" id="PF01068">
    <property type="entry name" value="DNA_ligase_A_M"/>
    <property type="match status" value="1"/>
</dbReference>
<keyword evidence="17" id="KW-0464">Manganese</keyword>
<dbReference type="GO" id="GO:0005524">
    <property type="term" value="F:ATP binding"/>
    <property type="evidence" value="ECO:0007669"/>
    <property type="project" value="UniProtKB-KW"/>
</dbReference>